<comment type="subcellular location">
    <subcellularLocation>
        <location evidence="1 7">Cell membrane</location>
        <topology evidence="1 7">Multi-pass membrane protein</topology>
    </subcellularLocation>
</comment>
<dbReference type="EMBL" id="CP048286">
    <property type="protein sequence ID" value="QHW29947.1"/>
    <property type="molecule type" value="Genomic_DNA"/>
</dbReference>
<evidence type="ECO:0000259" key="8">
    <source>
        <dbReference type="PROSITE" id="PS50928"/>
    </source>
</evidence>
<dbReference type="KEGG" id="prz:GZH47_03255"/>
<dbReference type="InterPro" id="IPR035906">
    <property type="entry name" value="MetI-like_sf"/>
</dbReference>
<name>A0A6C0NUT1_9BACL</name>
<dbReference type="GO" id="GO:0005886">
    <property type="term" value="C:plasma membrane"/>
    <property type="evidence" value="ECO:0007669"/>
    <property type="project" value="UniProtKB-SubCell"/>
</dbReference>
<gene>
    <name evidence="9" type="ORF">GZH47_03255</name>
</gene>
<dbReference type="Proteomes" id="UP000479114">
    <property type="component" value="Chromosome"/>
</dbReference>
<reference evidence="9 10" key="1">
    <citation type="submission" date="2020-02" db="EMBL/GenBank/DDBJ databases">
        <title>Paenibacillus sp. nov., isolated from rhizosphere soil of tomato.</title>
        <authorList>
            <person name="Weon H.-Y."/>
            <person name="Lee S.A."/>
        </authorList>
    </citation>
    <scope>NUCLEOTIDE SEQUENCE [LARGE SCALE GENOMIC DNA]</scope>
    <source>
        <strain evidence="9 10">14171R-81</strain>
    </source>
</reference>
<evidence type="ECO:0000256" key="3">
    <source>
        <dbReference type="ARBA" id="ARBA00022475"/>
    </source>
</evidence>
<dbReference type="PROSITE" id="PS50928">
    <property type="entry name" value="ABC_TM1"/>
    <property type="match status" value="1"/>
</dbReference>
<evidence type="ECO:0000313" key="9">
    <source>
        <dbReference type="EMBL" id="QHW29947.1"/>
    </source>
</evidence>
<evidence type="ECO:0000256" key="4">
    <source>
        <dbReference type="ARBA" id="ARBA00022692"/>
    </source>
</evidence>
<dbReference type="PANTHER" id="PTHR43744">
    <property type="entry name" value="ABC TRANSPORTER PERMEASE PROTEIN MG189-RELATED-RELATED"/>
    <property type="match status" value="1"/>
</dbReference>
<evidence type="ECO:0000256" key="2">
    <source>
        <dbReference type="ARBA" id="ARBA00022448"/>
    </source>
</evidence>
<keyword evidence="4 7" id="KW-0812">Transmembrane</keyword>
<dbReference type="GO" id="GO:0055085">
    <property type="term" value="P:transmembrane transport"/>
    <property type="evidence" value="ECO:0007669"/>
    <property type="project" value="InterPro"/>
</dbReference>
<keyword evidence="5 7" id="KW-1133">Transmembrane helix</keyword>
<feature type="transmembrane region" description="Helical" evidence="7">
    <location>
        <begin position="82"/>
        <end position="100"/>
    </location>
</feature>
<keyword evidence="10" id="KW-1185">Reference proteome</keyword>
<keyword evidence="6 7" id="KW-0472">Membrane</keyword>
<keyword evidence="3" id="KW-1003">Cell membrane</keyword>
<dbReference type="AlphaFoldDB" id="A0A6C0NUT1"/>
<dbReference type="InterPro" id="IPR000515">
    <property type="entry name" value="MetI-like"/>
</dbReference>
<organism evidence="9 10">
    <name type="scientific">Paenibacillus rhizovicinus</name>
    <dbReference type="NCBI Taxonomy" id="2704463"/>
    <lineage>
        <taxon>Bacteria</taxon>
        <taxon>Bacillati</taxon>
        <taxon>Bacillota</taxon>
        <taxon>Bacilli</taxon>
        <taxon>Bacillales</taxon>
        <taxon>Paenibacillaceae</taxon>
        <taxon>Paenibacillus</taxon>
    </lineage>
</organism>
<evidence type="ECO:0000256" key="6">
    <source>
        <dbReference type="ARBA" id="ARBA00023136"/>
    </source>
</evidence>
<evidence type="ECO:0000256" key="7">
    <source>
        <dbReference type="RuleBase" id="RU363032"/>
    </source>
</evidence>
<dbReference type="RefSeq" id="WP_162638516.1">
    <property type="nucleotide sequence ID" value="NZ_CP048286.1"/>
</dbReference>
<feature type="transmembrane region" description="Helical" evidence="7">
    <location>
        <begin position="143"/>
        <end position="164"/>
    </location>
</feature>
<dbReference type="Gene3D" id="1.10.3720.10">
    <property type="entry name" value="MetI-like"/>
    <property type="match status" value="1"/>
</dbReference>
<keyword evidence="2 7" id="KW-0813">Transport</keyword>
<dbReference type="CDD" id="cd06261">
    <property type="entry name" value="TM_PBP2"/>
    <property type="match status" value="1"/>
</dbReference>
<dbReference type="Pfam" id="PF00528">
    <property type="entry name" value="BPD_transp_1"/>
    <property type="match status" value="1"/>
</dbReference>
<proteinExistence type="inferred from homology"/>
<sequence length="294" mass="32999">MVQNKSFGSRSFDVLLLLFMAAVSIISVAPIIHTIALSFSQASLAAAGQVFLWPKGFNTGAYDKVFSDHQFFVSFWASIKRTFVYSGLSLFITVMMAYPLSRESKDFKSRNVYMWVFVFVMMFNAGLVPTYLTIKSLGMMNHFWVLVIPGLVNVYNAILVLNFFRNLPKELDESAGMDGAGAWRKLFQIYLPLSHPVLATITLFNIVNTWNEYFAAMIYVTKSSLIPLQTYLQQVVLTIDPTKVTTENVGLLTQVSGETLNSAKIAVTMLPILLIYPVLQRYFITGITLGSVKE</sequence>
<evidence type="ECO:0000256" key="1">
    <source>
        <dbReference type="ARBA" id="ARBA00004651"/>
    </source>
</evidence>
<protein>
    <submittedName>
        <fullName evidence="9">Carbohydrate ABC transporter permease</fullName>
    </submittedName>
</protein>
<dbReference type="SUPFAM" id="SSF161098">
    <property type="entry name" value="MetI-like"/>
    <property type="match status" value="1"/>
</dbReference>
<feature type="domain" description="ABC transmembrane type-1" evidence="8">
    <location>
        <begin position="75"/>
        <end position="279"/>
    </location>
</feature>
<comment type="similarity">
    <text evidence="7">Belongs to the binding-protein-dependent transport system permease family.</text>
</comment>
<feature type="transmembrane region" description="Helical" evidence="7">
    <location>
        <begin position="12"/>
        <end position="32"/>
    </location>
</feature>
<evidence type="ECO:0000313" key="10">
    <source>
        <dbReference type="Proteomes" id="UP000479114"/>
    </source>
</evidence>
<accession>A0A6C0NUT1</accession>
<feature type="transmembrane region" description="Helical" evidence="7">
    <location>
        <begin position="112"/>
        <end position="131"/>
    </location>
</feature>
<dbReference type="PANTHER" id="PTHR43744:SF9">
    <property type="entry name" value="POLYGALACTURONAN_RHAMNOGALACTURONAN TRANSPORT SYSTEM PERMEASE PROTEIN YTCP"/>
    <property type="match status" value="1"/>
</dbReference>
<evidence type="ECO:0000256" key="5">
    <source>
        <dbReference type="ARBA" id="ARBA00022989"/>
    </source>
</evidence>